<reference evidence="1 2" key="1">
    <citation type="submission" date="2014-03" db="EMBL/GenBank/DDBJ databases">
        <title>Genomics of Bifidobacteria.</title>
        <authorList>
            <person name="Ventura M."/>
            <person name="Milani C."/>
            <person name="Lugli G.A."/>
        </authorList>
    </citation>
    <scope>NUCLEOTIDE SEQUENCE [LARGE SCALE GENOMIC DNA]</scope>
    <source>
        <strain evidence="1 2">DSM 21395</strain>
    </source>
</reference>
<evidence type="ECO:0000313" key="1">
    <source>
        <dbReference type="EMBL" id="KFI73481.1"/>
    </source>
</evidence>
<dbReference type="AlphaFoldDB" id="A0A087BR31"/>
<keyword evidence="2" id="KW-1185">Reference proteome</keyword>
<dbReference type="EMBL" id="JGZE01000033">
    <property type="protein sequence ID" value="KFI73481.1"/>
    <property type="molecule type" value="Genomic_DNA"/>
</dbReference>
<gene>
    <name evidence="1" type="ORF">BMON_1681</name>
</gene>
<dbReference type="Proteomes" id="UP000029082">
    <property type="component" value="Unassembled WGS sequence"/>
</dbReference>
<organism evidence="1 2">
    <name type="scientific">Bifidobacterium mongoliense DSM 21395</name>
    <dbReference type="NCBI Taxonomy" id="1437603"/>
    <lineage>
        <taxon>Bacteria</taxon>
        <taxon>Bacillati</taxon>
        <taxon>Actinomycetota</taxon>
        <taxon>Actinomycetes</taxon>
        <taxon>Bifidobacteriales</taxon>
        <taxon>Bifidobacteriaceae</taxon>
        <taxon>Bifidobacterium</taxon>
    </lineage>
</organism>
<sequence>MAHLTKLGDSVRERFHQAIRHINRTDDDATRLDNFVDKEMFTADYDPYRDLMNNFDDEGNLLSPDDTIVG</sequence>
<evidence type="ECO:0000313" key="2">
    <source>
        <dbReference type="Proteomes" id="UP000029082"/>
    </source>
</evidence>
<accession>A0A087BR31</accession>
<dbReference type="STRING" id="1437603.GCA_000771525_01628"/>
<protein>
    <submittedName>
        <fullName evidence="1">Uncharacterized protein</fullName>
    </submittedName>
</protein>
<proteinExistence type="predicted"/>
<dbReference type="GeneID" id="93094645"/>
<comment type="caution">
    <text evidence="1">The sequence shown here is derived from an EMBL/GenBank/DDBJ whole genome shotgun (WGS) entry which is preliminary data.</text>
</comment>
<name>A0A087BR31_9BIFI</name>
<dbReference type="RefSeq" id="WP_033512782.1">
    <property type="nucleotide sequence ID" value="NZ_JDUO01000007.1"/>
</dbReference>